<sequence length="23" mass="2417">MNGDGYSRDERRGGGGGGGRDYQ</sequence>
<proteinExistence type="predicted"/>
<evidence type="ECO:0000313" key="3">
    <source>
        <dbReference type="Proteomes" id="UP000044602"/>
    </source>
</evidence>
<feature type="compositionally biased region" description="Gly residues" evidence="1">
    <location>
        <begin position="14"/>
        <end position="23"/>
    </location>
</feature>
<organism evidence="2 3">
    <name type="scientific">Verticillium longisporum</name>
    <name type="common">Verticillium dahliae var. longisporum</name>
    <dbReference type="NCBI Taxonomy" id="100787"/>
    <lineage>
        <taxon>Eukaryota</taxon>
        <taxon>Fungi</taxon>
        <taxon>Dikarya</taxon>
        <taxon>Ascomycota</taxon>
        <taxon>Pezizomycotina</taxon>
        <taxon>Sordariomycetes</taxon>
        <taxon>Hypocreomycetidae</taxon>
        <taxon>Glomerellales</taxon>
        <taxon>Plectosphaerellaceae</taxon>
        <taxon>Verticillium</taxon>
    </lineage>
</organism>
<feature type="compositionally biased region" description="Basic and acidic residues" evidence="1">
    <location>
        <begin position="1"/>
        <end position="13"/>
    </location>
</feature>
<evidence type="ECO:0000313" key="2">
    <source>
        <dbReference type="EMBL" id="CRK35825.1"/>
    </source>
</evidence>
<accession>A0A0G4MP66</accession>
<dbReference type="AlphaFoldDB" id="A0A0G4MP66"/>
<dbReference type="EMBL" id="CVQH01023674">
    <property type="protein sequence ID" value="CRK35825.1"/>
    <property type="molecule type" value="Genomic_DNA"/>
</dbReference>
<feature type="region of interest" description="Disordered" evidence="1">
    <location>
        <begin position="1"/>
        <end position="23"/>
    </location>
</feature>
<dbReference type="Proteomes" id="UP000044602">
    <property type="component" value="Unassembled WGS sequence"/>
</dbReference>
<reference evidence="2 3" key="1">
    <citation type="submission" date="2015-05" db="EMBL/GenBank/DDBJ databases">
        <authorList>
            <person name="Wang D.B."/>
            <person name="Wang M."/>
        </authorList>
    </citation>
    <scope>NUCLEOTIDE SEQUENCE [LARGE SCALE GENOMIC DNA]</scope>
    <source>
        <strain evidence="2">VL1</strain>
    </source>
</reference>
<keyword evidence="3" id="KW-1185">Reference proteome</keyword>
<protein>
    <submittedName>
        <fullName evidence="2">Uncharacterized protein</fullName>
    </submittedName>
</protein>
<feature type="non-terminal residue" evidence="2">
    <location>
        <position position="23"/>
    </location>
</feature>
<gene>
    <name evidence="2" type="ORF">BN1708_019827</name>
</gene>
<name>A0A0G4MP66_VERLO</name>
<evidence type="ECO:0000256" key="1">
    <source>
        <dbReference type="SAM" id="MobiDB-lite"/>
    </source>
</evidence>